<dbReference type="OMA" id="INEPPNW"/>
<proteinExistence type="predicted"/>
<reference evidence="1" key="1">
    <citation type="submission" date="2021-01" db="UniProtKB">
        <authorList>
            <consortium name="EnsemblPlants"/>
        </authorList>
    </citation>
    <scope>IDENTIFICATION</scope>
</reference>
<dbReference type="PANTHER" id="PTHR34570">
    <property type="entry name" value="OS03G0593100 PROTEIN"/>
    <property type="match status" value="1"/>
</dbReference>
<dbReference type="Gramene" id="Kaladp0048s0408.1.v1.1">
    <property type="protein sequence ID" value="Kaladp0048s0408.1.v1.1.CDS.1"/>
    <property type="gene ID" value="Kaladp0048s0408.v1.1"/>
</dbReference>
<dbReference type="AlphaFoldDB" id="A0A7N0TY72"/>
<dbReference type="Proteomes" id="UP000594263">
    <property type="component" value="Unplaced"/>
</dbReference>
<accession>A0A7N0TY72</accession>
<dbReference type="PANTHER" id="PTHR34570:SF12">
    <property type="entry name" value="EXPRESSED PROTEIN"/>
    <property type="match status" value="1"/>
</dbReference>
<evidence type="ECO:0000313" key="1">
    <source>
        <dbReference type="EnsemblPlants" id="Kaladp0048s0408.1.v1.1.CDS.1"/>
    </source>
</evidence>
<keyword evidence="2" id="KW-1185">Reference proteome</keyword>
<organism evidence="1 2">
    <name type="scientific">Kalanchoe fedtschenkoi</name>
    <name type="common">Lavender scallops</name>
    <name type="synonym">South American air plant</name>
    <dbReference type="NCBI Taxonomy" id="63787"/>
    <lineage>
        <taxon>Eukaryota</taxon>
        <taxon>Viridiplantae</taxon>
        <taxon>Streptophyta</taxon>
        <taxon>Embryophyta</taxon>
        <taxon>Tracheophyta</taxon>
        <taxon>Spermatophyta</taxon>
        <taxon>Magnoliopsida</taxon>
        <taxon>eudicotyledons</taxon>
        <taxon>Gunneridae</taxon>
        <taxon>Pentapetalae</taxon>
        <taxon>Saxifragales</taxon>
        <taxon>Crassulaceae</taxon>
        <taxon>Kalanchoe</taxon>
    </lineage>
</organism>
<dbReference type="EnsemblPlants" id="Kaladp0048s0408.1.v1.1">
    <property type="protein sequence ID" value="Kaladp0048s0408.1.v1.1.CDS.1"/>
    <property type="gene ID" value="Kaladp0048s0408.v1.1"/>
</dbReference>
<sequence length="123" mass="14252">MGMRTGDDPTARSSSIALLQERFRQLQRAKEMREERELFRLLAEAVRVNPAAYYYDPFLPSEVHQPPSHPAAIKLQPFLMYTQKDAENKETPVLANLWSKDTVMHRMIISEDEHSDVDTSLHL</sequence>
<protein>
    <submittedName>
        <fullName evidence="1">Uncharacterized protein</fullName>
    </submittedName>
</protein>
<evidence type="ECO:0000313" key="2">
    <source>
        <dbReference type="Proteomes" id="UP000594263"/>
    </source>
</evidence>
<name>A0A7N0TY72_KALFE</name>